<keyword evidence="6" id="KW-0012">Acyltransferase</keyword>
<comment type="subunit">
    <text evidence="1">Homodimer.</text>
</comment>
<dbReference type="RefSeq" id="WP_120712911.1">
    <property type="nucleotide sequence ID" value="NZ_RBCJ01000003.1"/>
</dbReference>
<dbReference type="NCBIfam" id="NF043067">
    <property type="entry name" value="AAC_6p_group_E"/>
    <property type="match status" value="1"/>
</dbReference>
<evidence type="ECO:0000313" key="11">
    <source>
        <dbReference type="Proteomes" id="UP000276603"/>
    </source>
</evidence>
<evidence type="ECO:0000256" key="3">
    <source>
        <dbReference type="ARBA" id="ARBA00017677"/>
    </source>
</evidence>
<proteinExistence type="predicted"/>
<gene>
    <name evidence="10" type="ORF">D7Z94_17835</name>
</gene>
<accession>A0A3B0C393</accession>
<evidence type="ECO:0000256" key="2">
    <source>
        <dbReference type="ARBA" id="ARBA00012888"/>
    </source>
</evidence>
<reference evidence="10 11" key="1">
    <citation type="submission" date="2018-10" db="EMBL/GenBank/DDBJ databases">
        <title>Ulvibacterium marinum gen. nov., sp. nov., a novel marine bacterium of the family Flavobacteriaceae, isolated from a culture of the green alga Ulva prolifera.</title>
        <authorList>
            <person name="Zhang Z."/>
        </authorList>
    </citation>
    <scope>NUCLEOTIDE SEQUENCE [LARGE SCALE GENOMIC DNA]</scope>
    <source>
        <strain evidence="10 11">CCMM003</strain>
    </source>
</reference>
<dbReference type="PANTHER" id="PTHR43072">
    <property type="entry name" value="N-ACETYLTRANSFERASE"/>
    <property type="match status" value="1"/>
</dbReference>
<organism evidence="10 11">
    <name type="scientific">Ulvibacterium marinum</name>
    <dbReference type="NCBI Taxonomy" id="2419782"/>
    <lineage>
        <taxon>Bacteria</taxon>
        <taxon>Pseudomonadati</taxon>
        <taxon>Bacteroidota</taxon>
        <taxon>Flavobacteriia</taxon>
        <taxon>Flavobacteriales</taxon>
        <taxon>Flavobacteriaceae</taxon>
        <taxon>Ulvibacterium</taxon>
    </lineage>
</organism>
<protein>
    <recommendedName>
        <fullName evidence="3">Aminoglycoside N(6')-acetyltransferase type 1</fullName>
        <ecNumber evidence="2">2.3.1.82</ecNumber>
    </recommendedName>
    <alternativeName>
        <fullName evidence="7">Aminoglycoside resistance protein</fullName>
    </alternativeName>
</protein>
<dbReference type="SUPFAM" id="SSF55729">
    <property type="entry name" value="Acyl-CoA N-acyltransferases (Nat)"/>
    <property type="match status" value="1"/>
</dbReference>
<dbReference type="Gene3D" id="3.40.630.30">
    <property type="match status" value="1"/>
</dbReference>
<dbReference type="InterPro" id="IPR016181">
    <property type="entry name" value="Acyl_CoA_acyltransferase"/>
</dbReference>
<evidence type="ECO:0000256" key="7">
    <source>
        <dbReference type="ARBA" id="ARBA00029660"/>
    </source>
</evidence>
<dbReference type="Pfam" id="PF00583">
    <property type="entry name" value="Acetyltransf_1"/>
    <property type="match status" value="1"/>
</dbReference>
<evidence type="ECO:0000256" key="6">
    <source>
        <dbReference type="ARBA" id="ARBA00023315"/>
    </source>
</evidence>
<comment type="catalytic activity">
    <reaction evidence="8">
        <text>kanamycin B + acetyl-CoA = N(6')-acetylkanamycin B + CoA + H(+)</text>
        <dbReference type="Rhea" id="RHEA:16449"/>
        <dbReference type="ChEBI" id="CHEBI:15378"/>
        <dbReference type="ChEBI" id="CHEBI:57287"/>
        <dbReference type="ChEBI" id="CHEBI:57288"/>
        <dbReference type="ChEBI" id="CHEBI:58390"/>
        <dbReference type="ChEBI" id="CHEBI:58549"/>
        <dbReference type="EC" id="2.3.1.82"/>
    </reaction>
</comment>
<dbReference type="EMBL" id="RBCJ01000003">
    <property type="protein sequence ID" value="RKN80102.1"/>
    <property type="molecule type" value="Genomic_DNA"/>
</dbReference>
<keyword evidence="5" id="KW-0046">Antibiotic resistance</keyword>
<dbReference type="InterPro" id="IPR024170">
    <property type="entry name" value="Aminoglycoside_N6-AcTrfrase"/>
</dbReference>
<comment type="caution">
    <text evidence="10">The sequence shown here is derived from an EMBL/GenBank/DDBJ whole genome shotgun (WGS) entry which is preliminary data.</text>
</comment>
<name>A0A3B0C393_9FLAO</name>
<dbReference type="GO" id="GO:0046677">
    <property type="term" value="P:response to antibiotic"/>
    <property type="evidence" value="ECO:0007669"/>
    <property type="project" value="UniProtKB-KW"/>
</dbReference>
<dbReference type="GO" id="GO:0047663">
    <property type="term" value="F:aminoglycoside 6'-N-acetyltransferase activity"/>
    <property type="evidence" value="ECO:0007669"/>
    <property type="project" value="UniProtKB-EC"/>
</dbReference>
<evidence type="ECO:0000256" key="4">
    <source>
        <dbReference type="ARBA" id="ARBA00022679"/>
    </source>
</evidence>
<dbReference type="Proteomes" id="UP000276603">
    <property type="component" value="Unassembled WGS sequence"/>
</dbReference>
<evidence type="ECO:0000259" key="9">
    <source>
        <dbReference type="PROSITE" id="PS51186"/>
    </source>
</evidence>
<sequence length="152" mass="17627">MDTIEYIKFNKAHFSEWRKMSLELFPGYATDHLERDLLQVIESDNQETFFAKDKEGIIGFINVSIRYDYVEGSNSSPVGYIEAIFIKPDYRKHGVARKLVDLGEQWVLEKGCTQMGSDTWASNKHARKFHLGLGFKEEDTLVHYIKNLKTDS</sequence>
<keyword evidence="4 10" id="KW-0808">Transferase</keyword>
<feature type="domain" description="N-acetyltransferase" evidence="9">
    <location>
        <begin position="4"/>
        <end position="152"/>
    </location>
</feature>
<evidence type="ECO:0000256" key="1">
    <source>
        <dbReference type="ARBA" id="ARBA00011738"/>
    </source>
</evidence>
<evidence type="ECO:0000256" key="8">
    <source>
        <dbReference type="ARBA" id="ARBA00048923"/>
    </source>
</evidence>
<dbReference type="PIRSF" id="PIRSF000452">
    <property type="entry name" value="6-N-acetyltransf"/>
    <property type="match status" value="1"/>
</dbReference>
<keyword evidence="11" id="KW-1185">Reference proteome</keyword>
<evidence type="ECO:0000313" key="10">
    <source>
        <dbReference type="EMBL" id="RKN80102.1"/>
    </source>
</evidence>
<dbReference type="EC" id="2.3.1.82" evidence="2"/>
<dbReference type="PANTHER" id="PTHR43072:SF60">
    <property type="entry name" value="L-2,4-DIAMINOBUTYRIC ACID ACETYLTRANSFERASE"/>
    <property type="match status" value="1"/>
</dbReference>
<dbReference type="CDD" id="cd04301">
    <property type="entry name" value="NAT_SF"/>
    <property type="match status" value="1"/>
</dbReference>
<dbReference type="AlphaFoldDB" id="A0A3B0C393"/>
<dbReference type="InterPro" id="IPR000182">
    <property type="entry name" value="GNAT_dom"/>
</dbReference>
<dbReference type="OrthoDB" id="3216107at2"/>
<dbReference type="PROSITE" id="PS51186">
    <property type="entry name" value="GNAT"/>
    <property type="match status" value="1"/>
</dbReference>
<evidence type="ECO:0000256" key="5">
    <source>
        <dbReference type="ARBA" id="ARBA00023251"/>
    </source>
</evidence>